<dbReference type="InterPro" id="IPR006880">
    <property type="entry name" value="INO80B_C"/>
</dbReference>
<feature type="compositionally biased region" description="Polar residues" evidence="1">
    <location>
        <begin position="162"/>
        <end position="179"/>
    </location>
</feature>
<dbReference type="InterPro" id="IPR007529">
    <property type="entry name" value="Znf_HIT"/>
</dbReference>
<feature type="region of interest" description="Disordered" evidence="1">
    <location>
        <begin position="257"/>
        <end position="358"/>
    </location>
</feature>
<feature type="compositionally biased region" description="Basic and acidic residues" evidence="1">
    <location>
        <begin position="85"/>
        <end position="96"/>
    </location>
</feature>
<feature type="compositionally biased region" description="Polar residues" evidence="1">
    <location>
        <begin position="1"/>
        <end position="15"/>
    </location>
</feature>
<dbReference type="AlphaFoldDB" id="A0AAP0DJL3"/>
<sequence>MENSGGFSFSDTNQTMRKKRSYRRLRNDGQLENGNSSLSSSLPSNSDIGKMPNLNQCTSRASYTNLADSEIVPNASSDLQNQESSDEKDTSEVFESNYRDVKYDTMMSDGHDSGLLEVDSDAKGVGNVVKKVKLKVGGVTRTIHAKPPAHSTSIRLKQKLISQQENPDQDFPNSQDTGSGLQGIPWKDFSRTGIRVGIVGSSRHTITEESISTKKSESSVHRSKRVPKRRLLDDDGGDNDEDEDDAELRYLAKMKTKSARIDDEDEGGSKKQRKISSVLKMDSKKKPQTGRKSEDADYYTGEGQAPVDFTGEDTSRGMTVTTRRQALQSGRDLSGSPARGIEFPHGLPPAPPRKQKDKLSEVDYQLKKAEAAERRRNQAAKAAQESEAEAIRKILGQDSSRKKRENKMKQRQEELAQERNLKAATLASNTVRWVIRPAGTIVTFADDIGLPTIFESRPCSYPPPREKCAGPSCSEPFKYRDSRSKLPLCSLQCYKAVQERTHSDAVY</sequence>
<dbReference type="PANTHER" id="PTHR21561:SF27">
    <property type="entry name" value="INO80 COMPLEX SUBUNIT B-LIKE REGION, ZINC FINGER, HIT-TYPE, INO80 COMPLEX, SUBUNIT IES2"/>
    <property type="match status" value="1"/>
</dbReference>
<feature type="region of interest" description="Disordered" evidence="1">
    <location>
        <begin position="1"/>
        <end position="96"/>
    </location>
</feature>
<evidence type="ECO:0000313" key="4">
    <source>
        <dbReference type="Proteomes" id="UP001408789"/>
    </source>
</evidence>
<feature type="region of interest" description="Disordered" evidence="1">
    <location>
        <begin position="393"/>
        <end position="415"/>
    </location>
</feature>
<dbReference type="PANTHER" id="PTHR21561">
    <property type="entry name" value="INO80 COMPLEX SUBUNIT B"/>
    <property type="match status" value="1"/>
</dbReference>
<feature type="compositionally biased region" description="Acidic residues" evidence="1">
    <location>
        <begin position="234"/>
        <end position="245"/>
    </location>
</feature>
<dbReference type="Proteomes" id="UP001408789">
    <property type="component" value="Unassembled WGS sequence"/>
</dbReference>
<name>A0AAP0DJL3_9ASTR</name>
<organism evidence="3 4">
    <name type="scientific">Deinandra increscens subsp. villosa</name>
    <dbReference type="NCBI Taxonomy" id="3103831"/>
    <lineage>
        <taxon>Eukaryota</taxon>
        <taxon>Viridiplantae</taxon>
        <taxon>Streptophyta</taxon>
        <taxon>Embryophyta</taxon>
        <taxon>Tracheophyta</taxon>
        <taxon>Spermatophyta</taxon>
        <taxon>Magnoliopsida</taxon>
        <taxon>eudicotyledons</taxon>
        <taxon>Gunneridae</taxon>
        <taxon>Pentapetalae</taxon>
        <taxon>asterids</taxon>
        <taxon>campanulids</taxon>
        <taxon>Asterales</taxon>
        <taxon>Asteraceae</taxon>
        <taxon>Asteroideae</taxon>
        <taxon>Heliantheae alliance</taxon>
        <taxon>Madieae</taxon>
        <taxon>Madiinae</taxon>
        <taxon>Deinandra</taxon>
    </lineage>
</organism>
<evidence type="ECO:0000256" key="1">
    <source>
        <dbReference type="SAM" id="MobiDB-lite"/>
    </source>
</evidence>
<feature type="region of interest" description="Disordered" evidence="1">
    <location>
        <begin position="204"/>
        <end position="245"/>
    </location>
</feature>
<feature type="compositionally biased region" description="Polar residues" evidence="1">
    <location>
        <begin position="74"/>
        <end position="83"/>
    </location>
</feature>
<accession>A0AAP0DJL3</accession>
<feature type="compositionally biased region" description="Basic and acidic residues" evidence="1">
    <location>
        <begin position="205"/>
        <end position="220"/>
    </location>
</feature>
<evidence type="ECO:0000259" key="2">
    <source>
        <dbReference type="SMART" id="SM01406"/>
    </source>
</evidence>
<evidence type="ECO:0000313" key="3">
    <source>
        <dbReference type="EMBL" id="KAK9073912.1"/>
    </source>
</evidence>
<feature type="compositionally biased region" description="Polar residues" evidence="1">
    <location>
        <begin position="53"/>
        <end position="67"/>
    </location>
</feature>
<protein>
    <recommendedName>
        <fullName evidence="2">INO80 complex subunit B-like conserved region domain-containing protein</fullName>
    </recommendedName>
</protein>
<dbReference type="GO" id="GO:0031011">
    <property type="term" value="C:Ino80 complex"/>
    <property type="evidence" value="ECO:0007669"/>
    <property type="project" value="InterPro"/>
</dbReference>
<dbReference type="CDD" id="cd23021">
    <property type="entry name" value="zf-HIT_IN80B"/>
    <property type="match status" value="1"/>
</dbReference>
<feature type="region of interest" description="Disordered" evidence="1">
    <location>
        <begin position="162"/>
        <end position="186"/>
    </location>
</feature>
<feature type="compositionally biased region" description="Basic and acidic residues" evidence="1">
    <location>
        <begin position="281"/>
        <end position="295"/>
    </location>
</feature>
<proteinExistence type="predicted"/>
<feature type="domain" description="INO80 complex subunit B-like conserved region" evidence="2">
    <location>
        <begin position="363"/>
        <end position="448"/>
    </location>
</feature>
<dbReference type="Pfam" id="PF04795">
    <property type="entry name" value="PAPA-1"/>
    <property type="match status" value="1"/>
</dbReference>
<dbReference type="InterPro" id="IPR029523">
    <property type="entry name" value="INO80B/Ies2"/>
</dbReference>
<dbReference type="EMBL" id="JBCNJP010000008">
    <property type="protein sequence ID" value="KAK9073912.1"/>
    <property type="molecule type" value="Genomic_DNA"/>
</dbReference>
<dbReference type="GO" id="GO:0006338">
    <property type="term" value="P:chromatin remodeling"/>
    <property type="evidence" value="ECO:0007669"/>
    <property type="project" value="InterPro"/>
</dbReference>
<gene>
    <name evidence="3" type="ORF">SSX86_006506</name>
</gene>
<comment type="caution">
    <text evidence="3">The sequence shown here is derived from an EMBL/GenBank/DDBJ whole genome shotgun (WGS) entry which is preliminary data.</text>
</comment>
<reference evidence="3 4" key="1">
    <citation type="submission" date="2024-04" db="EMBL/GenBank/DDBJ databases">
        <title>The reference genome of an endangered Asteraceae, Deinandra increscens subsp. villosa, native to the Central Coast of California.</title>
        <authorList>
            <person name="Guilliams M."/>
            <person name="Hasenstab-Lehman K."/>
            <person name="Meyer R."/>
            <person name="Mcevoy S."/>
        </authorList>
    </citation>
    <scope>NUCLEOTIDE SEQUENCE [LARGE SCALE GENOMIC DNA]</scope>
    <source>
        <tissue evidence="3">Leaf</tissue>
    </source>
</reference>
<keyword evidence="4" id="KW-1185">Reference proteome</keyword>
<dbReference type="SMART" id="SM01406">
    <property type="entry name" value="PAPA-1"/>
    <property type="match status" value="1"/>
</dbReference>
<dbReference type="Pfam" id="PF04438">
    <property type="entry name" value="zf-HIT"/>
    <property type="match status" value="1"/>
</dbReference>
<feature type="compositionally biased region" description="Low complexity" evidence="1">
    <location>
        <begin position="35"/>
        <end position="46"/>
    </location>
</feature>
<feature type="compositionally biased region" description="Polar residues" evidence="1">
    <location>
        <begin position="316"/>
        <end position="328"/>
    </location>
</feature>